<evidence type="ECO:0000313" key="1">
    <source>
        <dbReference type="EMBL" id="VFB03437.1"/>
    </source>
</evidence>
<gene>
    <name evidence="1" type="primary">yeeZ</name>
    <name evidence="1" type="ORF">NCTC12078_01452</name>
</gene>
<name>A0A4U8WAT9_9FLAO</name>
<proteinExistence type="predicted"/>
<reference evidence="1 2" key="1">
    <citation type="submission" date="2019-02" db="EMBL/GenBank/DDBJ databases">
        <authorList>
            <consortium name="Pathogen Informatics"/>
        </authorList>
    </citation>
    <scope>NUCLEOTIDE SEQUENCE [LARGE SCALE GENOMIC DNA]</scope>
    <source>
        <strain evidence="1 2">3012STDY6944375</strain>
    </source>
</reference>
<dbReference type="AlphaFoldDB" id="A0A4U8WAT9"/>
<dbReference type="KEGG" id="ctai:NCTC12078_01452"/>
<protein>
    <submittedName>
        <fullName evidence="1">Uncharacterized protein</fullName>
    </submittedName>
</protein>
<dbReference type="RefSeq" id="WP_130914054.1">
    <property type="nucleotide sequence ID" value="NZ_LR215974.1"/>
</dbReference>
<dbReference type="SUPFAM" id="SSF51735">
    <property type="entry name" value="NAD(P)-binding Rossmann-fold domains"/>
    <property type="match status" value="1"/>
</dbReference>
<organism evidence="1 2">
    <name type="scientific">Chryseobacterium taihuense</name>
    <dbReference type="NCBI Taxonomy" id="1141221"/>
    <lineage>
        <taxon>Bacteria</taxon>
        <taxon>Pseudomonadati</taxon>
        <taxon>Bacteroidota</taxon>
        <taxon>Flavobacteriia</taxon>
        <taxon>Flavobacteriales</taxon>
        <taxon>Weeksellaceae</taxon>
        <taxon>Chryseobacterium group</taxon>
        <taxon>Chryseobacterium</taxon>
    </lineage>
</organism>
<dbReference type="Gene3D" id="3.40.50.720">
    <property type="entry name" value="NAD(P)-binding Rossmann-like Domain"/>
    <property type="match status" value="1"/>
</dbReference>
<dbReference type="Proteomes" id="UP000290013">
    <property type="component" value="Chromosome"/>
</dbReference>
<evidence type="ECO:0000313" key="2">
    <source>
        <dbReference type="Proteomes" id="UP000290013"/>
    </source>
</evidence>
<dbReference type="InterPro" id="IPR036291">
    <property type="entry name" value="NAD(P)-bd_dom_sf"/>
</dbReference>
<accession>A0A4U8WAT9</accession>
<sequence>MKKVGIIGCGWLGSRLAERWNSVFEVFTTTTNIEKAEILKAKNLHPTIVSFPGDKIIDNINQWKDISDLNTVIITVPFSHKRYSEETLQNRFQNLFSFIADYDGQMFFMSSTGVYPDQLKEFSEVDLLSEQVTEERIVKANYPQINILRLAGLMGDNRLLSNYNVSDINARVNHIHYEDIALVMELMINQRLHSKLYNVVAPIHPTKAEVISSQKNLPLPDEFNPENRIISSEKIISELGYSFKYPDPKFFHLKKND</sequence>
<dbReference type="EMBL" id="LR215974">
    <property type="protein sequence ID" value="VFB03437.1"/>
    <property type="molecule type" value="Genomic_DNA"/>
</dbReference>